<reference evidence="8 9" key="1">
    <citation type="submission" date="2017-08" db="EMBL/GenBank/DDBJ databases">
        <title>Reclassification of Bisgaard taxon 37 and 44.</title>
        <authorList>
            <person name="Christensen H."/>
        </authorList>
    </citation>
    <scope>NUCLEOTIDE SEQUENCE [LARGE SCALE GENOMIC DNA]</scope>
    <source>
        <strain evidence="8 9">111</strain>
    </source>
</reference>
<keyword evidence="3 6" id="KW-0812">Transmembrane</keyword>
<dbReference type="InterPro" id="IPR047817">
    <property type="entry name" value="ABC2_TM_bact-type"/>
</dbReference>
<keyword evidence="9" id="KW-1185">Reference proteome</keyword>
<comment type="similarity">
    <text evidence="2 6">Belongs to the ABC-2 integral membrane protein family.</text>
</comment>
<evidence type="ECO:0000256" key="2">
    <source>
        <dbReference type="ARBA" id="ARBA00007783"/>
    </source>
</evidence>
<proteinExistence type="inferred from homology"/>
<keyword evidence="5 6" id="KW-0472">Membrane</keyword>
<dbReference type="PIRSF" id="PIRSF006648">
    <property type="entry name" value="DrrB"/>
    <property type="match status" value="1"/>
</dbReference>
<evidence type="ECO:0000259" key="7">
    <source>
        <dbReference type="PROSITE" id="PS51012"/>
    </source>
</evidence>
<dbReference type="Proteomes" id="UP000265916">
    <property type="component" value="Unassembled WGS sequence"/>
</dbReference>
<comment type="subcellular location">
    <subcellularLocation>
        <location evidence="6">Cell inner membrane</location>
        <topology evidence="6">Multi-pass membrane protein</topology>
    </subcellularLocation>
    <subcellularLocation>
        <location evidence="1">Membrane</location>
        <topology evidence="1">Multi-pass membrane protein</topology>
    </subcellularLocation>
</comment>
<dbReference type="NCBIfam" id="NF011648">
    <property type="entry name" value="PRK15066.1"/>
    <property type="match status" value="1"/>
</dbReference>
<dbReference type="PROSITE" id="PS51012">
    <property type="entry name" value="ABC_TM2"/>
    <property type="match status" value="1"/>
</dbReference>
<evidence type="ECO:0000256" key="5">
    <source>
        <dbReference type="ARBA" id="ARBA00023136"/>
    </source>
</evidence>
<sequence>MKLTVKIKDRDMQELAKLQQKNYLDLVNRATPRQIAIQSIITIVYEEICRNLRVWIQNIFSPFITAFLYFLIFGYILGSKIGTINGVSYVFFLAPGFLIMSATNAAFGNGAFPTFMRKYFKTIQYIQSAPLNVHSFIIGITFSGILRGVVIALLIWLASIIFTGTLALYSPALALLTLVLVCAIYTLAGMINAIYANTFEQINFIPTFVLTPLTYLSGIFFEVSSLPKFFATLSLFNPVAYVVSAFRYAFLGTTAVNIVGSLLFFVGLIIALYFYVFYLLRTKLNIK</sequence>
<keyword evidence="4 6" id="KW-1133">Transmembrane helix</keyword>
<feature type="transmembrane region" description="Helical" evidence="6">
    <location>
        <begin position="229"/>
        <end position="250"/>
    </location>
</feature>
<dbReference type="PRINTS" id="PR00164">
    <property type="entry name" value="ABC2TRNSPORT"/>
</dbReference>
<accession>A0A3A1YEM2</accession>
<evidence type="ECO:0000256" key="4">
    <source>
        <dbReference type="ARBA" id="ARBA00022989"/>
    </source>
</evidence>
<dbReference type="GO" id="GO:0043190">
    <property type="term" value="C:ATP-binding cassette (ABC) transporter complex"/>
    <property type="evidence" value="ECO:0007669"/>
    <property type="project" value="InterPro"/>
</dbReference>
<feature type="transmembrane region" description="Helical" evidence="6">
    <location>
        <begin position="59"/>
        <end position="77"/>
    </location>
</feature>
<feature type="transmembrane region" description="Helical" evidence="6">
    <location>
        <begin position="168"/>
        <end position="195"/>
    </location>
</feature>
<feature type="transmembrane region" description="Helical" evidence="6">
    <location>
        <begin position="202"/>
        <end position="223"/>
    </location>
</feature>
<dbReference type="RefSeq" id="WP_119532196.1">
    <property type="nucleotide sequence ID" value="NZ_JBHSSP010000041.1"/>
</dbReference>
<evidence type="ECO:0000256" key="6">
    <source>
        <dbReference type="RuleBase" id="RU361157"/>
    </source>
</evidence>
<dbReference type="InterPro" id="IPR013525">
    <property type="entry name" value="ABC2_TM"/>
</dbReference>
<dbReference type="GO" id="GO:0140359">
    <property type="term" value="F:ABC-type transporter activity"/>
    <property type="evidence" value="ECO:0007669"/>
    <property type="project" value="InterPro"/>
</dbReference>
<protein>
    <recommendedName>
        <fullName evidence="6">Transport permease protein</fullName>
    </recommendedName>
</protein>
<dbReference type="AlphaFoldDB" id="A0A3A1YEM2"/>
<keyword evidence="6" id="KW-0813">Transport</keyword>
<feature type="transmembrane region" description="Helical" evidence="6">
    <location>
        <begin position="262"/>
        <end position="280"/>
    </location>
</feature>
<dbReference type="PANTHER" id="PTHR43332">
    <property type="entry name" value="INNER MEMBRANE TRANSPORT PERMEASE YADH-RELATED"/>
    <property type="match status" value="1"/>
</dbReference>
<dbReference type="Pfam" id="PF01061">
    <property type="entry name" value="ABC2_membrane"/>
    <property type="match status" value="1"/>
</dbReference>
<dbReference type="PANTHER" id="PTHR43332:SF2">
    <property type="entry name" value="INNER MEMBRANE TRANSPORT PERMEASE YADH"/>
    <property type="match status" value="1"/>
</dbReference>
<evidence type="ECO:0000313" key="8">
    <source>
        <dbReference type="EMBL" id="RIY35590.1"/>
    </source>
</evidence>
<evidence type="ECO:0000313" key="9">
    <source>
        <dbReference type="Proteomes" id="UP000265916"/>
    </source>
</evidence>
<evidence type="ECO:0000256" key="1">
    <source>
        <dbReference type="ARBA" id="ARBA00004141"/>
    </source>
</evidence>
<comment type="caution">
    <text evidence="8">The sequence shown here is derived from an EMBL/GenBank/DDBJ whole genome shotgun (WGS) entry which is preliminary data.</text>
</comment>
<gene>
    <name evidence="8" type="ORF">CKF58_06610</name>
</gene>
<feature type="transmembrane region" description="Helical" evidence="6">
    <location>
        <begin position="133"/>
        <end position="162"/>
    </location>
</feature>
<name>A0A3A1YEM2_9GAMM</name>
<dbReference type="InterPro" id="IPR052522">
    <property type="entry name" value="ABC-2_transport_permease"/>
</dbReference>
<dbReference type="EMBL" id="NRJG01000128">
    <property type="protein sequence ID" value="RIY35590.1"/>
    <property type="molecule type" value="Genomic_DNA"/>
</dbReference>
<keyword evidence="6" id="KW-1003">Cell membrane</keyword>
<evidence type="ECO:0000256" key="3">
    <source>
        <dbReference type="ARBA" id="ARBA00022692"/>
    </source>
</evidence>
<dbReference type="OrthoDB" id="9804001at2"/>
<feature type="transmembrane region" description="Helical" evidence="6">
    <location>
        <begin position="89"/>
        <end position="112"/>
    </location>
</feature>
<dbReference type="InterPro" id="IPR000412">
    <property type="entry name" value="ABC_2_transport"/>
</dbReference>
<organism evidence="8 9">
    <name type="scientific">Psittacicella hinzii</name>
    <dbReference type="NCBI Taxonomy" id="2028575"/>
    <lineage>
        <taxon>Bacteria</taxon>
        <taxon>Pseudomonadati</taxon>
        <taxon>Pseudomonadota</taxon>
        <taxon>Gammaproteobacteria</taxon>
        <taxon>Pasteurellales</taxon>
        <taxon>Psittacicellaceae</taxon>
        <taxon>Psittacicella</taxon>
    </lineage>
</organism>
<feature type="domain" description="ABC transmembrane type-2" evidence="7">
    <location>
        <begin position="53"/>
        <end position="283"/>
    </location>
</feature>